<proteinExistence type="predicted"/>
<keyword evidence="1" id="KW-0802">TPR repeat</keyword>
<dbReference type="PROSITE" id="PS50005">
    <property type="entry name" value="TPR"/>
    <property type="match status" value="1"/>
</dbReference>
<feature type="repeat" description="TPR" evidence="1">
    <location>
        <begin position="398"/>
        <end position="431"/>
    </location>
</feature>
<accession>A0A402ABX0</accession>
<dbReference type="SUPFAM" id="SSF48452">
    <property type="entry name" value="TPR-like"/>
    <property type="match status" value="1"/>
</dbReference>
<evidence type="ECO:0000313" key="4">
    <source>
        <dbReference type="Proteomes" id="UP000287188"/>
    </source>
</evidence>
<keyword evidence="2" id="KW-0472">Membrane</keyword>
<sequence length="444" mass="50322">MLSASLCSWFTSPSGTRLIAWRLPVDLGWQLRLSVLNYGLLCSVCALCIFFLTYQSWRAARAENSTDPVQILTAPQTALASSYVKIALLCLLPPGLFLFQFLCADMSTMAEITRQQIQLELARSHLGYAATPEYTPIIPFLLNGNSLSDRFAILTDQLDIGWFLPLFSMGILLMARAFLPLRIRFEETALAYRRSTRRARTGVIALGILCALLIFGRAPAAMASETQAEHLLNVGDYSGALNWLDRARFFNPGLDQLVAYHIARGEAWYYLHPEQPNAESETYLGHYYRTQNDFYSSYQTMLTTWHNYDHAPWLQDEVTLALAQMAEVSAPLKGMPSTRLTNDEPALPWLDEILQINNDNFYAQFTVGRILYDLQDYAGCEAHMRMVLNISPSPEMQSAAYTYIALSRFDLGDNNNAREYLYKAQDLDPAYRNNTARQHMSGMR</sequence>
<dbReference type="Proteomes" id="UP000287188">
    <property type="component" value="Unassembled WGS sequence"/>
</dbReference>
<evidence type="ECO:0000256" key="1">
    <source>
        <dbReference type="PROSITE-ProRule" id="PRU00339"/>
    </source>
</evidence>
<comment type="caution">
    <text evidence="3">The sequence shown here is derived from an EMBL/GenBank/DDBJ whole genome shotgun (WGS) entry which is preliminary data.</text>
</comment>
<gene>
    <name evidence="3" type="ORF">KDK_04020</name>
</gene>
<dbReference type="Gene3D" id="1.25.40.10">
    <property type="entry name" value="Tetratricopeptide repeat domain"/>
    <property type="match status" value="1"/>
</dbReference>
<dbReference type="AlphaFoldDB" id="A0A402ABX0"/>
<dbReference type="InterPro" id="IPR019734">
    <property type="entry name" value="TPR_rpt"/>
</dbReference>
<feature type="transmembrane region" description="Helical" evidence="2">
    <location>
        <begin position="83"/>
        <end position="102"/>
    </location>
</feature>
<name>A0A402ABX0_9CHLR</name>
<keyword evidence="4" id="KW-1185">Reference proteome</keyword>
<feature type="transmembrane region" description="Helical" evidence="2">
    <location>
        <begin position="160"/>
        <end position="179"/>
    </location>
</feature>
<dbReference type="EMBL" id="BIFS01000001">
    <property type="protein sequence ID" value="GCE16602.1"/>
    <property type="molecule type" value="Genomic_DNA"/>
</dbReference>
<evidence type="ECO:0000256" key="2">
    <source>
        <dbReference type="SAM" id="Phobius"/>
    </source>
</evidence>
<reference evidence="4" key="1">
    <citation type="submission" date="2018-12" db="EMBL/GenBank/DDBJ databases">
        <title>Tengunoibacter tsumagoiensis gen. nov., sp. nov., Dictyobacter kobayashii sp. nov., D. alpinus sp. nov., and D. joshuensis sp. nov. and description of Dictyobacteraceae fam. nov. within the order Ktedonobacterales isolated from Tengu-no-mugimeshi.</title>
        <authorList>
            <person name="Wang C.M."/>
            <person name="Zheng Y."/>
            <person name="Sakai Y."/>
            <person name="Toyoda A."/>
            <person name="Minakuchi Y."/>
            <person name="Abe K."/>
            <person name="Yokota A."/>
            <person name="Yabe S."/>
        </authorList>
    </citation>
    <scope>NUCLEOTIDE SEQUENCE [LARGE SCALE GENOMIC DNA]</scope>
    <source>
        <strain evidence="4">Uno11</strain>
    </source>
</reference>
<keyword evidence="2" id="KW-0812">Transmembrane</keyword>
<evidence type="ECO:0000313" key="3">
    <source>
        <dbReference type="EMBL" id="GCE16602.1"/>
    </source>
</evidence>
<dbReference type="SMART" id="SM00028">
    <property type="entry name" value="TPR"/>
    <property type="match status" value="3"/>
</dbReference>
<feature type="transmembrane region" description="Helical" evidence="2">
    <location>
        <begin position="199"/>
        <end position="218"/>
    </location>
</feature>
<organism evidence="3 4">
    <name type="scientific">Dictyobacter kobayashii</name>
    <dbReference type="NCBI Taxonomy" id="2014872"/>
    <lineage>
        <taxon>Bacteria</taxon>
        <taxon>Bacillati</taxon>
        <taxon>Chloroflexota</taxon>
        <taxon>Ktedonobacteria</taxon>
        <taxon>Ktedonobacterales</taxon>
        <taxon>Dictyobacteraceae</taxon>
        <taxon>Dictyobacter</taxon>
    </lineage>
</organism>
<dbReference type="InterPro" id="IPR011990">
    <property type="entry name" value="TPR-like_helical_dom_sf"/>
</dbReference>
<keyword evidence="2" id="KW-1133">Transmembrane helix</keyword>
<protein>
    <submittedName>
        <fullName evidence="3">Uncharacterized protein</fullName>
    </submittedName>
</protein>
<feature type="transmembrane region" description="Helical" evidence="2">
    <location>
        <begin position="36"/>
        <end position="54"/>
    </location>
</feature>